<proteinExistence type="predicted"/>
<comment type="caution">
    <text evidence="2">The sequence shown here is derived from an EMBL/GenBank/DDBJ whole genome shotgun (WGS) entry which is preliminary data.</text>
</comment>
<keyword evidence="3" id="KW-1185">Reference proteome</keyword>
<organism evidence="2 3">
    <name type="scientific">Chryseobacterium taiwanense</name>
    <dbReference type="NCBI Taxonomy" id="363331"/>
    <lineage>
        <taxon>Bacteria</taxon>
        <taxon>Pseudomonadati</taxon>
        <taxon>Bacteroidota</taxon>
        <taxon>Flavobacteriia</taxon>
        <taxon>Flavobacteriales</taxon>
        <taxon>Weeksellaceae</taxon>
        <taxon>Chryseobacterium group</taxon>
        <taxon>Chryseobacterium</taxon>
    </lineage>
</organism>
<dbReference type="InterPro" id="IPR011604">
    <property type="entry name" value="PDDEXK-like_dom_sf"/>
</dbReference>
<accession>A0A0B4DHE4</accession>
<dbReference type="Gene3D" id="3.90.320.10">
    <property type="match status" value="1"/>
</dbReference>
<feature type="domain" description="PD-(D/E)XK endonuclease-like" evidence="1">
    <location>
        <begin position="629"/>
        <end position="888"/>
    </location>
</feature>
<name>A0A0B4DHE4_9FLAO</name>
<dbReference type="RefSeq" id="WP_039365327.1">
    <property type="nucleotide sequence ID" value="NZ_JWTA01000004.1"/>
</dbReference>
<dbReference type="EMBL" id="JWTA01000004">
    <property type="protein sequence ID" value="KIC63850.1"/>
    <property type="molecule type" value="Genomic_DNA"/>
</dbReference>
<gene>
    <name evidence="2" type="ORF">RM51_03700</name>
</gene>
<dbReference type="OrthoDB" id="9762792at2"/>
<dbReference type="AlphaFoldDB" id="A0A0B4DHE4"/>
<dbReference type="Proteomes" id="UP000031167">
    <property type="component" value="Unassembled WGS sequence"/>
</dbReference>
<dbReference type="InterPro" id="IPR038726">
    <property type="entry name" value="PDDEXK_AddAB-type"/>
</dbReference>
<dbReference type="SUPFAM" id="SSF52540">
    <property type="entry name" value="P-loop containing nucleoside triphosphate hydrolases"/>
    <property type="match status" value="1"/>
</dbReference>
<dbReference type="InterPro" id="IPR027417">
    <property type="entry name" value="P-loop_NTPase"/>
</dbReference>
<protein>
    <recommendedName>
        <fullName evidence="1">PD-(D/E)XK endonuclease-like domain-containing protein</fullName>
    </recommendedName>
</protein>
<sequence length="897" mass="105590">MKFLNKIVHELLAQSSDLSEFNIVLPGKRPIVFIRRILEENNYSGLLPNFFTVEELINQIADKQPIQGISLWLFSFDVYKSLNLIPRDDFSDFLKWFPTLQKDWDDILKFSESDQVVLQYMFDEERIKEWAQDLGEDDDVPRKKFLNFWKNMNVFLPVLKQKLQEKNWATSGMIHETAKAEIDHFAKNTKEKFVFCGFNAFTPVEEKLVRSLLQWDKGQCFFQADYYYFDDERQEAGKFLRNHKTWKEFNDHRAFNWIEDDFNQPKNIKVYEVSGNITQTKVLPEIFKEIENKTYSNTAVVLLDENLLPASLDVMYGVQNLNITMGFPLKNLSFSNAVKQLFYLQKQLEKNKSSYYYRDVFPILEELPKSAEDELVINQFKAKVEERNIVYISRKLLQELLGELSYYNLLQKADSTNIYLDSLIDFCKKVKWLEIDDIQYENVSHFENSFRIIKNQLSPYDFEITMETLEILINQHINSESIDFQGEPLRGLQIMGLLETRLLNFENVILLSVNEGKLPLGNSQNTYIPFDIRKFFDLHTFLENDSIYAYHFYRLIQDSQNVHLLFNALSSGVNSGEKSRFITQIEMESSHHIEHLIIENSSEPIITEPIEFIKTPVVLEKLEKWKEKVSASHLTSYLYNPIDFYLSKILNTSENDEIEEELSVKNYGNLVHYTLQEIYEVLKGKVLKENDLKVSIKEIDKYIDIAIDKLKHQPEFYEKGMNFIHKAIAKKVIESILNYDLDLVKNGNKLEILDIEKRFENVDFYLDASQKISFFGFIDRIDRLNGTLRIIDYKTAKIKNLIVKIDQDNVEEYFHNSDRKQALQLCIYQYVVQNLPEFWGLPIETGIWSFAEAKKGVVSLQFEKGDIDDAMKSIKSLIEEILNPEMNFVEEIKTYSI</sequence>
<dbReference type="InterPro" id="IPR011335">
    <property type="entry name" value="Restrct_endonuc-II-like"/>
</dbReference>
<evidence type="ECO:0000313" key="2">
    <source>
        <dbReference type="EMBL" id="KIC63850.1"/>
    </source>
</evidence>
<reference evidence="2 3" key="1">
    <citation type="submission" date="2014-12" db="EMBL/GenBank/DDBJ databases">
        <title>Genome sequencing of Chryseobacterium taiwanense TPW19.</title>
        <authorList>
            <person name="Tan P.W."/>
            <person name="Chan K.-G."/>
        </authorList>
    </citation>
    <scope>NUCLEOTIDE SEQUENCE [LARGE SCALE GENOMIC DNA]</scope>
    <source>
        <strain evidence="2 3">TPW19</strain>
    </source>
</reference>
<evidence type="ECO:0000259" key="1">
    <source>
        <dbReference type="Pfam" id="PF12705"/>
    </source>
</evidence>
<dbReference type="SUPFAM" id="SSF52980">
    <property type="entry name" value="Restriction endonuclease-like"/>
    <property type="match status" value="1"/>
</dbReference>
<dbReference type="STRING" id="363331.RM51_03700"/>
<evidence type="ECO:0000313" key="3">
    <source>
        <dbReference type="Proteomes" id="UP000031167"/>
    </source>
</evidence>
<dbReference type="Pfam" id="PF12705">
    <property type="entry name" value="PDDEXK_1"/>
    <property type="match status" value="1"/>
</dbReference>